<keyword evidence="6 7" id="KW-0664">Pyridoxine biosynthesis</keyword>
<feature type="binding site" evidence="7">
    <location>
        <position position="136"/>
    </location>
    <ligand>
        <name>substrate</name>
    </ligand>
</feature>
<gene>
    <name evidence="7" type="primary">pdxA</name>
    <name evidence="8" type="ORF">H206_02239</name>
</gene>
<reference evidence="8 9" key="1">
    <citation type="submission" date="2017-01" db="EMBL/GenBank/DDBJ databases">
        <title>The cable genome- insights into the physiology and evolution of filamentous bacteria capable of sulfide oxidation via long distance electron transfer.</title>
        <authorList>
            <person name="Schreiber L."/>
            <person name="Bjerg J.T."/>
            <person name="Boggild A."/>
            <person name="Van De Vossenberg J."/>
            <person name="Meysman F."/>
            <person name="Nielsen L.P."/>
            <person name="Schramm A."/>
            <person name="Kjeldsen K.U."/>
        </authorList>
    </citation>
    <scope>NUCLEOTIDE SEQUENCE [LARGE SCALE GENOMIC DNA]</scope>
    <source>
        <strain evidence="8">MCF</strain>
    </source>
</reference>
<protein>
    <recommendedName>
        <fullName evidence="7">4-hydroxythreonine-4-phosphate dehydrogenase</fullName>
        <ecNumber evidence="7">1.1.1.262</ecNumber>
    </recommendedName>
    <alternativeName>
        <fullName evidence="7">4-(phosphohydroxy)-L-threonine dehydrogenase</fullName>
    </alternativeName>
</protein>
<dbReference type="Pfam" id="PF04166">
    <property type="entry name" value="PdxA"/>
    <property type="match status" value="1"/>
</dbReference>
<evidence type="ECO:0000256" key="6">
    <source>
        <dbReference type="ARBA" id="ARBA00023096"/>
    </source>
</evidence>
<feature type="binding site" evidence="7">
    <location>
        <position position="284"/>
    </location>
    <ligand>
        <name>substrate</name>
    </ligand>
</feature>
<feature type="binding site" evidence="7">
    <location>
        <position position="135"/>
    </location>
    <ligand>
        <name>substrate</name>
    </ligand>
</feature>
<evidence type="ECO:0000256" key="7">
    <source>
        <dbReference type="HAMAP-Rule" id="MF_00536"/>
    </source>
</evidence>
<comment type="function">
    <text evidence="7">Catalyzes the NAD(P)-dependent oxidation of 4-(phosphooxy)-L-threonine (HTP) into 2-amino-3-oxo-4-(phosphooxy)butyric acid which spontaneously decarboxylates to form 3-amino-2-oxopropyl phosphate (AHAP).</text>
</comment>
<evidence type="ECO:0000256" key="5">
    <source>
        <dbReference type="ARBA" id="ARBA00023027"/>
    </source>
</evidence>
<keyword evidence="2 7" id="KW-0479">Metal-binding</keyword>
<comment type="caution">
    <text evidence="8">The sequence shown here is derived from an EMBL/GenBank/DDBJ whole genome shotgun (WGS) entry which is preliminary data.</text>
</comment>
<dbReference type="AlphaFoldDB" id="A0A3S3RNV3"/>
<name>A0A3S3RNV3_9BACT</name>
<dbReference type="GO" id="GO:0050570">
    <property type="term" value="F:4-hydroxythreonine-4-phosphate dehydrogenase activity"/>
    <property type="evidence" value="ECO:0007669"/>
    <property type="project" value="UniProtKB-UniRule"/>
</dbReference>
<evidence type="ECO:0000256" key="3">
    <source>
        <dbReference type="ARBA" id="ARBA00022857"/>
    </source>
</evidence>
<comment type="subunit">
    <text evidence="7">Homodimer.</text>
</comment>
<dbReference type="GO" id="GO:0046872">
    <property type="term" value="F:metal ion binding"/>
    <property type="evidence" value="ECO:0007669"/>
    <property type="project" value="UniProtKB-UniRule"/>
</dbReference>
<comment type="similarity">
    <text evidence="7">Belongs to the PdxA family.</text>
</comment>
<feature type="binding site" evidence="7">
    <location>
        <position position="275"/>
    </location>
    <ligand>
        <name>substrate</name>
    </ligand>
</feature>
<dbReference type="InterPro" id="IPR005255">
    <property type="entry name" value="PdxA_fam"/>
</dbReference>
<keyword evidence="9" id="KW-1185">Reference proteome</keyword>
<evidence type="ECO:0000313" key="9">
    <source>
        <dbReference type="Proteomes" id="UP000287853"/>
    </source>
</evidence>
<dbReference type="InterPro" id="IPR037510">
    <property type="entry name" value="PdxA"/>
</dbReference>
<comment type="pathway">
    <text evidence="7">Cofactor biosynthesis; pyridoxine 5'-phosphate biosynthesis; pyridoxine 5'-phosphate from D-erythrose 4-phosphate: step 4/5.</text>
</comment>
<keyword evidence="4 7" id="KW-0560">Oxidoreductase</keyword>
<accession>A0A3S3RNV3</accession>
<dbReference type="Gene3D" id="3.40.718.10">
    <property type="entry name" value="Isopropylmalate Dehydrogenase"/>
    <property type="match status" value="1"/>
</dbReference>
<feature type="binding site" evidence="7">
    <location>
        <position position="293"/>
    </location>
    <ligand>
        <name>substrate</name>
    </ligand>
</feature>
<feature type="binding site" evidence="7">
    <location>
        <position position="267"/>
    </location>
    <ligand>
        <name>a divalent metal cation</name>
        <dbReference type="ChEBI" id="CHEBI:60240"/>
        <note>ligand shared between dimeric partners</note>
    </ligand>
</feature>
<proteinExistence type="inferred from homology"/>
<keyword evidence="3 7" id="KW-0521">NADP</keyword>
<comment type="miscellaneous">
    <text evidence="7">The active site is located at the dimer interface.</text>
</comment>
<dbReference type="GO" id="GO:0008615">
    <property type="term" value="P:pyridoxine biosynthetic process"/>
    <property type="evidence" value="ECO:0007669"/>
    <property type="project" value="UniProtKB-UniRule"/>
</dbReference>
<evidence type="ECO:0000256" key="1">
    <source>
        <dbReference type="ARBA" id="ARBA00022490"/>
    </source>
</evidence>
<comment type="catalytic activity">
    <reaction evidence="7">
        <text>4-(phosphooxy)-L-threonine + NAD(+) = 3-amino-2-oxopropyl phosphate + CO2 + NADH</text>
        <dbReference type="Rhea" id="RHEA:32275"/>
        <dbReference type="ChEBI" id="CHEBI:16526"/>
        <dbReference type="ChEBI" id="CHEBI:57279"/>
        <dbReference type="ChEBI" id="CHEBI:57540"/>
        <dbReference type="ChEBI" id="CHEBI:57945"/>
        <dbReference type="ChEBI" id="CHEBI:58452"/>
        <dbReference type="EC" id="1.1.1.262"/>
    </reaction>
</comment>
<dbReference type="HAMAP" id="MF_00536">
    <property type="entry name" value="PdxA"/>
    <property type="match status" value="1"/>
</dbReference>
<dbReference type="GO" id="GO:0005737">
    <property type="term" value="C:cytoplasm"/>
    <property type="evidence" value="ECO:0007669"/>
    <property type="project" value="UniProtKB-SubCell"/>
</dbReference>
<dbReference type="SUPFAM" id="SSF53659">
    <property type="entry name" value="Isocitrate/Isopropylmalate dehydrogenase-like"/>
    <property type="match status" value="1"/>
</dbReference>
<dbReference type="UniPathway" id="UPA00244">
    <property type="reaction ID" value="UER00312"/>
</dbReference>
<feature type="binding site" evidence="7">
    <location>
        <position position="165"/>
    </location>
    <ligand>
        <name>a divalent metal cation</name>
        <dbReference type="ChEBI" id="CHEBI:60240"/>
        <note>ligand shared between dimeric partners</note>
    </ligand>
</feature>
<comment type="subcellular location">
    <subcellularLocation>
        <location evidence="7">Cytoplasm</location>
    </subcellularLocation>
</comment>
<dbReference type="PANTHER" id="PTHR30004:SF6">
    <property type="entry name" value="D-THREONATE 4-PHOSPHATE DEHYDROGENASE"/>
    <property type="match status" value="1"/>
</dbReference>
<evidence type="ECO:0000256" key="4">
    <source>
        <dbReference type="ARBA" id="ARBA00023002"/>
    </source>
</evidence>
<dbReference type="EMBL" id="MTKO01000099">
    <property type="protein sequence ID" value="RWX44242.1"/>
    <property type="molecule type" value="Genomic_DNA"/>
</dbReference>
<keyword evidence="5 7" id="KW-0520">NAD</keyword>
<dbReference type="EC" id="1.1.1.262" evidence="7"/>
<dbReference type="GO" id="GO:0042823">
    <property type="term" value="P:pyridoxal phosphate biosynthetic process"/>
    <property type="evidence" value="ECO:0007669"/>
    <property type="project" value="UniProtKB-UniRule"/>
</dbReference>
<dbReference type="PANTHER" id="PTHR30004">
    <property type="entry name" value="4-HYDROXYTHREONINE-4-PHOSPHATE DEHYDROGENASE"/>
    <property type="match status" value="1"/>
</dbReference>
<comment type="cofactor">
    <cofactor evidence="7">
        <name>a divalent metal cation</name>
        <dbReference type="ChEBI" id="CHEBI:60240"/>
    </cofactor>
    <text evidence="7">Binds 1 divalent metal cation per subunit.</text>
</comment>
<dbReference type="NCBIfam" id="TIGR00557">
    <property type="entry name" value="pdxA"/>
    <property type="match status" value="1"/>
</dbReference>
<evidence type="ECO:0000313" key="8">
    <source>
        <dbReference type="EMBL" id="RWX44242.1"/>
    </source>
</evidence>
<keyword evidence="1 7" id="KW-0963">Cytoplasm</keyword>
<evidence type="ECO:0000256" key="2">
    <source>
        <dbReference type="ARBA" id="ARBA00022723"/>
    </source>
</evidence>
<dbReference type="Proteomes" id="UP000287853">
    <property type="component" value="Unassembled WGS sequence"/>
</dbReference>
<sequence length="343" mass="37482">MKPIAVTMGCPVGVGPEIILRLFENLEDKTVFPPVVLGDLAVLSRTAEQLRSQVEPVPWHLGNEIRPGTVPVMALSRLNAKALQWGKPTRETSVAMAEYIRAAVRHTQSGDFAAMVTCPISKKALNNAGVHFPGHTEMLAHLTETVHYRMMLAGPRLRVVLVTIHEPLAKISKLLTIAEIQDCIKMTAKSLRKDFSISSPRIAVAALNPHAGEQGMFGQEEIEIIQPALDQYEQGDCEAEISGPWPPDTIFYKAANGEFDAVICMYHDQGLIPFKLLHFQDGVNVTLGLPIVRTSVDHGTAYDIAGQGKANSTSLEAAWQMAAQIAKNRTGVHRHGKRYAGCL</sequence>
<feature type="binding site" evidence="7">
    <location>
        <position position="210"/>
    </location>
    <ligand>
        <name>a divalent metal cation</name>
        <dbReference type="ChEBI" id="CHEBI:60240"/>
        <note>ligand shared between dimeric partners</note>
    </ligand>
</feature>
<organism evidence="8 9">
    <name type="scientific">Candidatus Electrothrix aarhusensis</name>
    <dbReference type="NCBI Taxonomy" id="1859131"/>
    <lineage>
        <taxon>Bacteria</taxon>
        <taxon>Pseudomonadati</taxon>
        <taxon>Thermodesulfobacteriota</taxon>
        <taxon>Desulfobulbia</taxon>
        <taxon>Desulfobulbales</taxon>
        <taxon>Desulfobulbaceae</taxon>
        <taxon>Candidatus Electrothrix</taxon>
    </lineage>
</organism>
<dbReference type="GO" id="GO:0051287">
    <property type="term" value="F:NAD binding"/>
    <property type="evidence" value="ECO:0007669"/>
    <property type="project" value="InterPro"/>
</dbReference>